<evidence type="ECO:0000313" key="2">
    <source>
        <dbReference type="Proteomes" id="UP001465976"/>
    </source>
</evidence>
<comment type="caution">
    <text evidence="1">The sequence shown here is derived from an EMBL/GenBank/DDBJ whole genome shotgun (WGS) entry which is preliminary data.</text>
</comment>
<organism evidence="1 2">
    <name type="scientific">Marasmius crinis-equi</name>
    <dbReference type="NCBI Taxonomy" id="585013"/>
    <lineage>
        <taxon>Eukaryota</taxon>
        <taxon>Fungi</taxon>
        <taxon>Dikarya</taxon>
        <taxon>Basidiomycota</taxon>
        <taxon>Agaricomycotina</taxon>
        <taxon>Agaricomycetes</taxon>
        <taxon>Agaricomycetidae</taxon>
        <taxon>Agaricales</taxon>
        <taxon>Marasmiineae</taxon>
        <taxon>Marasmiaceae</taxon>
        <taxon>Marasmius</taxon>
    </lineage>
</organism>
<dbReference type="EMBL" id="JBAHYK010000916">
    <property type="protein sequence ID" value="KAL0570534.1"/>
    <property type="molecule type" value="Genomic_DNA"/>
</dbReference>
<reference evidence="1 2" key="1">
    <citation type="submission" date="2024-02" db="EMBL/GenBank/DDBJ databases">
        <title>A draft genome for the cacao thread blight pathogen Marasmius crinis-equi.</title>
        <authorList>
            <person name="Cohen S.P."/>
            <person name="Baruah I.K."/>
            <person name="Amoako-Attah I."/>
            <person name="Bukari Y."/>
            <person name="Meinhardt L.W."/>
            <person name="Bailey B.A."/>
        </authorList>
    </citation>
    <scope>NUCLEOTIDE SEQUENCE [LARGE SCALE GENOMIC DNA]</scope>
    <source>
        <strain evidence="1 2">GH-76</strain>
    </source>
</reference>
<keyword evidence="2" id="KW-1185">Reference proteome</keyword>
<evidence type="ECO:0000313" key="1">
    <source>
        <dbReference type="EMBL" id="KAL0570534.1"/>
    </source>
</evidence>
<protein>
    <submittedName>
        <fullName evidence="1">Uncharacterized protein</fullName>
    </submittedName>
</protein>
<proteinExistence type="predicted"/>
<name>A0ABR3F5K8_9AGAR</name>
<sequence length="259" mass="29834">MFPEFAKYQQVLYRMDSKHLEKILHALWDIPSLQSRMLAWFCPHMLAWLKKEISDEFYVSKQVFFMASPDISAEWLVGYDYMSEMDTAREAMPVWITVLTGAARSSEEWKREEHIAQNIITSQLLHLLSRKCCKLQHCMGLFSTVSRASQQLIETLNHCSLSTSCWTVQRDLMVLADTSVKQAALVLQGLHGYSYDNYNDSMSIHVEQWPDAPNKVQSGTLPLVYKLRGVDNPHDCLIDPIMVKLKVSHLLQISDICPH</sequence>
<accession>A0ABR3F5K8</accession>
<dbReference type="Proteomes" id="UP001465976">
    <property type="component" value="Unassembled WGS sequence"/>
</dbReference>
<gene>
    <name evidence="1" type="ORF">V5O48_011428</name>
</gene>